<dbReference type="Gene3D" id="2.60.120.260">
    <property type="entry name" value="Galactose-binding domain-like"/>
    <property type="match status" value="1"/>
</dbReference>
<dbReference type="Gene3D" id="1.50.10.10">
    <property type="match status" value="1"/>
</dbReference>
<organism evidence="2 3">
    <name type="scientific">Butyrivibrio hungatei DSM 14810</name>
    <dbReference type="NCBI Taxonomy" id="1121132"/>
    <lineage>
        <taxon>Bacteria</taxon>
        <taxon>Bacillati</taxon>
        <taxon>Bacillota</taxon>
        <taxon>Clostridia</taxon>
        <taxon>Lachnospirales</taxon>
        <taxon>Lachnospiraceae</taxon>
        <taxon>Butyrivibrio</taxon>
    </lineage>
</organism>
<sequence length="683" mass="78889">MSMIENGKHEILEQADLIWLEGENEENTWICFRKDFTWKSNSGIRAIAQIAVDSKYWLYVNGTMVVREGGLKRGPSPEGTYFDEVDLSEHLVDGINHLAILVWYIGKSGFSHLSSGRGGLMFAMELPNYNLISDSSWKARKHQAFVRPDPADPPVNFRLAEPNLYFDASMNIENWFQSDYDFSFWDDADVYLRDRWGQLEKRIIPQLKDYGITEYLNSSDVSDTIVSEDSVFEMKLPHNAQFLPILEISAPAGLKIKICSDNYEVGETKDKSVMAVYYTKEGHQGFEAFGWMNGERAYYHIPAGITVHGLSYRETGYNTEFVGNFECDDAFYNKLWEKCLRTLYVTMRDTFMDCPDRERTQWWGDVNIEMQMSLYCLNESALLLYKKGVDSLVGWWEHTGKMLTVVPSGTDQFELPMQNLAGIWGFYYYYEYTGDVSIPATAYDMSKDYLKAFEMGEDGLVLHRTGSWDWADWGTNADIKVMDNCWYYMALDSGMKMAELLGNTEDIAFYKNRMESIKKNFDKYFLKDGSYYHNTDNGVPDDRANALAVLSGLAKPENYKGILYILQTVENSSPYMEKYVLDALCEMGYIDEAMLRIKRRYKQMVEEDYSTLWEYWNKNGTLNHAWSGGPLITMAKYIAGIRPTDVGFKDYIIRPHLGKLKYVKCCVKTVNGEITVDEKRKMT</sequence>
<gene>
    <name evidence="2" type="ORF">SAMN02745247_01421</name>
</gene>
<dbReference type="AlphaFoldDB" id="A0A1M7SBN1"/>
<evidence type="ECO:0000259" key="1">
    <source>
        <dbReference type="Pfam" id="PF17389"/>
    </source>
</evidence>
<dbReference type="InterPro" id="IPR035396">
    <property type="entry name" value="Bac_rhamnosid6H"/>
</dbReference>
<dbReference type="InterPro" id="IPR012341">
    <property type="entry name" value="6hp_glycosidase-like_sf"/>
</dbReference>
<accession>A0A1M7SBN1</accession>
<protein>
    <submittedName>
        <fullName evidence="2">Alpha-L-rhamnosidase</fullName>
    </submittedName>
</protein>
<reference evidence="2 3" key="1">
    <citation type="submission" date="2016-12" db="EMBL/GenBank/DDBJ databases">
        <authorList>
            <person name="Song W.-J."/>
            <person name="Kurnit D.M."/>
        </authorList>
    </citation>
    <scope>NUCLEOTIDE SEQUENCE [LARGE SCALE GENOMIC DNA]</scope>
    <source>
        <strain evidence="2 3">DSM 14810</strain>
    </source>
</reference>
<evidence type="ECO:0000313" key="3">
    <source>
        <dbReference type="Proteomes" id="UP000184097"/>
    </source>
</evidence>
<dbReference type="Proteomes" id="UP000184097">
    <property type="component" value="Unassembled WGS sequence"/>
</dbReference>
<evidence type="ECO:0000313" key="2">
    <source>
        <dbReference type="EMBL" id="SHN55672.1"/>
    </source>
</evidence>
<dbReference type="GO" id="GO:0005975">
    <property type="term" value="P:carbohydrate metabolic process"/>
    <property type="evidence" value="ECO:0007669"/>
    <property type="project" value="InterPro"/>
</dbReference>
<dbReference type="SUPFAM" id="SSF48208">
    <property type="entry name" value="Six-hairpin glycosidases"/>
    <property type="match status" value="1"/>
</dbReference>
<dbReference type="Gene3D" id="2.60.420.10">
    <property type="entry name" value="Maltose phosphorylase, domain 3"/>
    <property type="match status" value="1"/>
</dbReference>
<dbReference type="EMBL" id="FRDH01000005">
    <property type="protein sequence ID" value="SHN55672.1"/>
    <property type="molecule type" value="Genomic_DNA"/>
</dbReference>
<dbReference type="RefSeq" id="WP_072702218.1">
    <property type="nucleotide sequence ID" value="NZ_FRDH01000005.1"/>
</dbReference>
<dbReference type="PANTHER" id="PTHR34987:SF4">
    <property type="entry name" value="ALPHA-L-RHAMNOSIDASE C-TERMINAL DOMAIN-CONTAINING PROTEIN"/>
    <property type="match status" value="1"/>
</dbReference>
<proteinExistence type="predicted"/>
<dbReference type="PANTHER" id="PTHR34987">
    <property type="entry name" value="C, PUTATIVE (AFU_ORTHOLOGUE AFUA_3G02880)-RELATED"/>
    <property type="match status" value="1"/>
</dbReference>
<name>A0A1M7SBN1_9FIRM</name>
<feature type="domain" description="Alpha-L-rhamnosidase six-hairpin glycosidase" evidence="1">
    <location>
        <begin position="322"/>
        <end position="631"/>
    </location>
</feature>
<dbReference type="Pfam" id="PF17389">
    <property type="entry name" value="Bac_rhamnosid6H"/>
    <property type="match status" value="1"/>
</dbReference>
<dbReference type="InterPro" id="IPR008928">
    <property type="entry name" value="6-hairpin_glycosidase_sf"/>
</dbReference>